<keyword evidence="2 7" id="KW-0479">Metal-binding</keyword>
<evidence type="ECO:0000313" key="10">
    <source>
        <dbReference type="EMBL" id="QNO19330.1"/>
    </source>
</evidence>
<sequence>MRNSKQVMVGSTAVGGGAPVTVQSMLNVPSTDINGSVEQAVELEKAGCQILRAAIPDMDAVALIPAIRSAVNIPLVADIHFDYRLALAAADAGIDAIRINPGNIGGEDRVQAVVKKCTEKHIPIRIGVNSGSLEKDLLQKCGGPTPEALVESALGHAALLEKYDFTDIVISIKSSSVDTTIKAYELCAQKCSYPLHLGVTEAGTERMGLIKSAVGIGSLLQRGIGDTIRVSLTADPVREVYAGYDILHALDMGKPGPKLVSCPTCGRTRIDLISIAQEVEEKLRGCTKEITVAVMGCAVNGPGEAREADIGIAGGDRVGLLFKKGEIIRKVPENQLVAALMEEIEKL</sequence>
<dbReference type="PIRSF" id="PIRSF004640">
    <property type="entry name" value="IspG"/>
    <property type="match status" value="1"/>
</dbReference>
<keyword evidence="11" id="KW-1185">Reference proteome</keyword>
<feature type="domain" description="IspG TIM-barrel" evidence="8">
    <location>
        <begin position="5"/>
        <end position="243"/>
    </location>
</feature>
<dbReference type="GO" id="GO:0005506">
    <property type="term" value="F:iron ion binding"/>
    <property type="evidence" value="ECO:0007669"/>
    <property type="project" value="InterPro"/>
</dbReference>
<dbReference type="NCBIfam" id="NF001540">
    <property type="entry name" value="PRK00366.1"/>
    <property type="match status" value="1"/>
</dbReference>
<dbReference type="Gene3D" id="3.30.413.10">
    <property type="entry name" value="Sulfite Reductase Hemoprotein, domain 1"/>
    <property type="match status" value="1"/>
</dbReference>
<feature type="binding site" evidence="7">
    <location>
        <position position="304"/>
    </location>
    <ligand>
        <name>[4Fe-4S] cluster</name>
        <dbReference type="ChEBI" id="CHEBI:49883"/>
    </ligand>
</feature>
<dbReference type="KEGG" id="caml:H6X83_06955"/>
<evidence type="ECO:0000256" key="4">
    <source>
        <dbReference type="ARBA" id="ARBA00023004"/>
    </source>
</evidence>
<feature type="binding site" evidence="7">
    <location>
        <position position="297"/>
    </location>
    <ligand>
        <name>[4Fe-4S] cluster</name>
        <dbReference type="ChEBI" id="CHEBI:49883"/>
    </ligand>
</feature>
<keyword evidence="3 7" id="KW-0560">Oxidoreductase</keyword>
<keyword evidence="1 7" id="KW-0004">4Fe-4S</keyword>
<name>A0A7G9WKW8_9FIRM</name>
<evidence type="ECO:0000256" key="5">
    <source>
        <dbReference type="ARBA" id="ARBA00023014"/>
    </source>
</evidence>
<feature type="binding site" evidence="7">
    <location>
        <position position="262"/>
    </location>
    <ligand>
        <name>[4Fe-4S] cluster</name>
        <dbReference type="ChEBI" id="CHEBI:49883"/>
    </ligand>
</feature>
<dbReference type="FunFam" id="3.20.20.20:FF:000001">
    <property type="entry name" value="4-hydroxy-3-methylbut-2-en-1-yl diphosphate synthase (flavodoxin)"/>
    <property type="match status" value="1"/>
</dbReference>
<evidence type="ECO:0000256" key="1">
    <source>
        <dbReference type="ARBA" id="ARBA00022485"/>
    </source>
</evidence>
<evidence type="ECO:0000256" key="7">
    <source>
        <dbReference type="HAMAP-Rule" id="MF_00159"/>
    </source>
</evidence>
<dbReference type="Pfam" id="PF26540">
    <property type="entry name" value="GcpE_C"/>
    <property type="match status" value="1"/>
</dbReference>
<dbReference type="InterPro" id="IPR045854">
    <property type="entry name" value="NO2/SO3_Rdtase_4Fe4S_sf"/>
</dbReference>
<dbReference type="GO" id="GO:0019288">
    <property type="term" value="P:isopentenyl diphosphate biosynthetic process, methylerythritol 4-phosphate pathway"/>
    <property type="evidence" value="ECO:0007669"/>
    <property type="project" value="UniProtKB-UniRule"/>
</dbReference>
<keyword evidence="5 7" id="KW-0411">Iron-sulfur</keyword>
<dbReference type="PANTHER" id="PTHR30454">
    <property type="entry name" value="4-HYDROXY-3-METHYLBUT-2-EN-1-YL DIPHOSPHATE SYNTHASE"/>
    <property type="match status" value="1"/>
</dbReference>
<comment type="catalytic activity">
    <reaction evidence="7">
        <text>(2E)-4-hydroxy-3-methylbut-2-enyl diphosphate + oxidized [flavodoxin] + H2O + 2 H(+) = 2-C-methyl-D-erythritol 2,4-cyclic diphosphate + reduced [flavodoxin]</text>
        <dbReference type="Rhea" id="RHEA:43604"/>
        <dbReference type="Rhea" id="RHEA-COMP:10622"/>
        <dbReference type="Rhea" id="RHEA-COMP:10623"/>
        <dbReference type="ChEBI" id="CHEBI:15377"/>
        <dbReference type="ChEBI" id="CHEBI:15378"/>
        <dbReference type="ChEBI" id="CHEBI:57618"/>
        <dbReference type="ChEBI" id="CHEBI:58210"/>
        <dbReference type="ChEBI" id="CHEBI:58483"/>
        <dbReference type="ChEBI" id="CHEBI:128753"/>
        <dbReference type="EC" id="1.17.7.3"/>
    </reaction>
</comment>
<dbReference type="AlphaFoldDB" id="A0A7G9WKW8"/>
<comment type="similarity">
    <text evidence="7">Belongs to the IspG family.</text>
</comment>
<comment type="pathway">
    <text evidence="7">Isoprenoid biosynthesis; isopentenyl diphosphate biosynthesis via DXP pathway; isopentenyl diphosphate from 1-deoxy-D-xylulose 5-phosphate: step 5/6.</text>
</comment>
<keyword evidence="4 7" id="KW-0408">Iron</keyword>
<comment type="function">
    <text evidence="7">Converts 2C-methyl-D-erythritol 2,4-cyclodiphosphate (ME-2,4cPP) into 1-hydroxy-2-methyl-2-(E)-butenyl 4-diphosphate.</text>
</comment>
<accession>A0A7G9WKW8</accession>
<dbReference type="UniPathway" id="UPA00056">
    <property type="reaction ID" value="UER00096"/>
</dbReference>
<dbReference type="FunFam" id="3.30.413.10:FF:000005">
    <property type="entry name" value="4-hydroxy-3-methylbut-2-en-1-yl diphosphate synthase (flavodoxin)"/>
    <property type="match status" value="1"/>
</dbReference>
<dbReference type="GO" id="GO:0141197">
    <property type="term" value="F:4-hydroxy-3-methylbut-2-enyl-diphosphate synthase activity (flavodoxin)"/>
    <property type="evidence" value="ECO:0007669"/>
    <property type="project" value="UniProtKB-EC"/>
</dbReference>
<reference evidence="10 11" key="1">
    <citation type="submission" date="2020-08" db="EMBL/GenBank/DDBJ databases">
        <authorList>
            <person name="Ren C."/>
            <person name="Gu Y."/>
            <person name="Xu Y."/>
        </authorList>
    </citation>
    <scope>NUCLEOTIDE SEQUENCE [LARGE SCALE GENOMIC DNA]</scope>
    <source>
        <strain evidence="10 11">LBM18003</strain>
    </source>
</reference>
<dbReference type="HAMAP" id="MF_00159">
    <property type="entry name" value="IspG"/>
    <property type="match status" value="1"/>
</dbReference>
<feature type="binding site" evidence="7">
    <location>
        <position position="265"/>
    </location>
    <ligand>
        <name>[4Fe-4S] cluster</name>
        <dbReference type="ChEBI" id="CHEBI:49883"/>
    </ligand>
</feature>
<dbReference type="SUPFAM" id="SSF51717">
    <property type="entry name" value="Dihydropteroate synthetase-like"/>
    <property type="match status" value="1"/>
</dbReference>
<evidence type="ECO:0000256" key="6">
    <source>
        <dbReference type="ARBA" id="ARBA00023229"/>
    </source>
</evidence>
<comment type="cofactor">
    <cofactor evidence="7">
        <name>[4Fe-4S] cluster</name>
        <dbReference type="ChEBI" id="CHEBI:49883"/>
    </cofactor>
    <text evidence="7">Binds 1 [4Fe-4S] cluster.</text>
</comment>
<dbReference type="EMBL" id="CP060696">
    <property type="protein sequence ID" value="QNO19330.1"/>
    <property type="molecule type" value="Genomic_DNA"/>
</dbReference>
<dbReference type="PANTHER" id="PTHR30454:SF0">
    <property type="entry name" value="4-HYDROXY-3-METHYLBUT-2-EN-1-YL DIPHOSPHATE SYNTHASE (FERREDOXIN), CHLOROPLASTIC"/>
    <property type="match status" value="1"/>
</dbReference>
<dbReference type="EC" id="1.17.7.3" evidence="7"/>
<dbReference type="Proteomes" id="UP000516046">
    <property type="component" value="Chromosome"/>
</dbReference>
<dbReference type="SUPFAM" id="SSF56014">
    <property type="entry name" value="Nitrite and sulphite reductase 4Fe-4S domain-like"/>
    <property type="match status" value="1"/>
</dbReference>
<gene>
    <name evidence="7 10" type="primary">ispG</name>
    <name evidence="10" type="synonym">gcpE</name>
    <name evidence="10" type="ORF">H6X83_06955</name>
</gene>
<dbReference type="InterPro" id="IPR058579">
    <property type="entry name" value="IspG_C"/>
</dbReference>
<dbReference type="InterPro" id="IPR011005">
    <property type="entry name" value="Dihydropteroate_synth-like_sf"/>
</dbReference>
<dbReference type="RefSeq" id="WP_212508396.1">
    <property type="nucleotide sequence ID" value="NZ_CP060696.1"/>
</dbReference>
<keyword evidence="6 7" id="KW-0414">Isoprene biosynthesis</keyword>
<feature type="domain" description="IspG C-terminal" evidence="9">
    <location>
        <begin position="259"/>
        <end position="346"/>
    </location>
</feature>
<protein>
    <recommendedName>
        <fullName evidence="7">4-hydroxy-3-methylbut-2-en-1-yl diphosphate synthase (flavodoxin)</fullName>
        <ecNumber evidence="7">1.17.7.3</ecNumber>
    </recommendedName>
    <alternativeName>
        <fullName evidence="7">1-hydroxy-2-methyl-2-(E)-butenyl 4-diphosphate synthase</fullName>
    </alternativeName>
</protein>
<evidence type="ECO:0000313" key="11">
    <source>
        <dbReference type="Proteomes" id="UP000516046"/>
    </source>
</evidence>
<dbReference type="Gene3D" id="3.20.20.20">
    <property type="entry name" value="Dihydropteroate synthase-like"/>
    <property type="match status" value="1"/>
</dbReference>
<dbReference type="InterPro" id="IPR016425">
    <property type="entry name" value="IspG_bac"/>
</dbReference>
<evidence type="ECO:0000256" key="2">
    <source>
        <dbReference type="ARBA" id="ARBA00022723"/>
    </source>
</evidence>
<dbReference type="NCBIfam" id="TIGR00612">
    <property type="entry name" value="ispG_gcpE"/>
    <property type="match status" value="1"/>
</dbReference>
<dbReference type="InterPro" id="IPR058578">
    <property type="entry name" value="IspG_TIM"/>
</dbReference>
<evidence type="ECO:0000259" key="8">
    <source>
        <dbReference type="Pfam" id="PF04551"/>
    </source>
</evidence>
<dbReference type="InterPro" id="IPR004588">
    <property type="entry name" value="IspG_bac-typ"/>
</dbReference>
<organism evidence="10 11">
    <name type="scientific">Caproicibacterium amylolyticum</name>
    <dbReference type="NCBI Taxonomy" id="2766537"/>
    <lineage>
        <taxon>Bacteria</taxon>
        <taxon>Bacillati</taxon>
        <taxon>Bacillota</taxon>
        <taxon>Clostridia</taxon>
        <taxon>Eubacteriales</taxon>
        <taxon>Oscillospiraceae</taxon>
        <taxon>Caproicibacterium</taxon>
    </lineage>
</organism>
<proteinExistence type="inferred from homology"/>
<dbReference type="GO" id="GO:0046429">
    <property type="term" value="F:4-hydroxy-3-methylbut-2-en-1-yl diphosphate synthase activity (ferredoxin)"/>
    <property type="evidence" value="ECO:0007669"/>
    <property type="project" value="UniProtKB-UniRule"/>
</dbReference>
<dbReference type="GO" id="GO:0016114">
    <property type="term" value="P:terpenoid biosynthetic process"/>
    <property type="evidence" value="ECO:0007669"/>
    <property type="project" value="InterPro"/>
</dbReference>
<dbReference type="Pfam" id="PF04551">
    <property type="entry name" value="GcpE"/>
    <property type="match status" value="1"/>
</dbReference>
<dbReference type="GO" id="GO:0051539">
    <property type="term" value="F:4 iron, 4 sulfur cluster binding"/>
    <property type="evidence" value="ECO:0007669"/>
    <property type="project" value="UniProtKB-UniRule"/>
</dbReference>
<evidence type="ECO:0000259" key="9">
    <source>
        <dbReference type="Pfam" id="PF26540"/>
    </source>
</evidence>
<evidence type="ECO:0000256" key="3">
    <source>
        <dbReference type="ARBA" id="ARBA00023002"/>
    </source>
</evidence>